<gene>
    <name evidence="2" type="ORF">L284_08625</name>
</gene>
<evidence type="ECO:0000313" key="3">
    <source>
        <dbReference type="Proteomes" id="UP000015527"/>
    </source>
</evidence>
<evidence type="ECO:0000313" key="2">
    <source>
        <dbReference type="EMBL" id="EQB17366.1"/>
    </source>
</evidence>
<dbReference type="EMBL" id="ATHL01000058">
    <property type="protein sequence ID" value="EQB17366.1"/>
    <property type="molecule type" value="Genomic_DNA"/>
</dbReference>
<dbReference type="AlphaFoldDB" id="T0HLZ7"/>
<organism evidence="2 3">
    <name type="scientific">Novosphingobium lindaniclasticum LE124</name>
    <dbReference type="NCBI Taxonomy" id="1096930"/>
    <lineage>
        <taxon>Bacteria</taxon>
        <taxon>Pseudomonadati</taxon>
        <taxon>Pseudomonadota</taxon>
        <taxon>Alphaproteobacteria</taxon>
        <taxon>Sphingomonadales</taxon>
        <taxon>Sphingomonadaceae</taxon>
        <taxon>Novosphingobium</taxon>
    </lineage>
</organism>
<comment type="caution">
    <text evidence="2">The sequence shown here is derived from an EMBL/GenBank/DDBJ whole genome shotgun (WGS) entry which is preliminary data.</text>
</comment>
<dbReference type="Proteomes" id="UP000015527">
    <property type="component" value="Unassembled WGS sequence"/>
</dbReference>
<keyword evidence="3" id="KW-1185">Reference proteome</keyword>
<name>T0HLZ7_9SPHN</name>
<proteinExistence type="predicted"/>
<accession>T0HLZ7</accession>
<sequence length="65" mass="6928">MYRVQLSGELTSKQASKANQGVLGSGSPLISRFGESIAIGGRLRRLQLITRYACDLETGCGLMPA</sequence>
<feature type="compositionally biased region" description="Polar residues" evidence="1">
    <location>
        <begin position="8"/>
        <end position="19"/>
    </location>
</feature>
<reference evidence="2 3" key="1">
    <citation type="journal article" date="2013" name="Genome Announc.">
        <title>Genome Sequence of Novosphingobium lindaniclasticum LE124T, Isolated from a Hexachlorocyclohexane Dumpsite.</title>
        <authorList>
            <person name="Saxena A."/>
            <person name="Nayyar N."/>
            <person name="Sangwan N."/>
            <person name="Kumari R."/>
            <person name="Khurana J.P."/>
            <person name="Lal R."/>
        </authorList>
    </citation>
    <scope>NUCLEOTIDE SEQUENCE [LARGE SCALE GENOMIC DNA]</scope>
    <source>
        <strain evidence="2 3">LE124</strain>
    </source>
</reference>
<feature type="region of interest" description="Disordered" evidence="1">
    <location>
        <begin position="1"/>
        <end position="24"/>
    </location>
</feature>
<evidence type="ECO:0000256" key="1">
    <source>
        <dbReference type="SAM" id="MobiDB-lite"/>
    </source>
</evidence>
<protein>
    <submittedName>
        <fullName evidence="2">Uncharacterized protein</fullName>
    </submittedName>
</protein>